<reference evidence="2" key="2">
    <citation type="journal article" date="2015" name="Data Brief">
        <title>Shoot transcriptome of the giant reed, Arundo donax.</title>
        <authorList>
            <person name="Barrero R.A."/>
            <person name="Guerrero F.D."/>
            <person name="Moolhuijzen P."/>
            <person name="Goolsby J.A."/>
            <person name="Tidwell J."/>
            <person name="Bellgard S.E."/>
            <person name="Bellgard M.I."/>
        </authorList>
    </citation>
    <scope>NUCLEOTIDE SEQUENCE</scope>
    <source>
        <tissue evidence="2">Shoot tissue taken approximately 20 cm above the soil surface</tissue>
    </source>
</reference>
<proteinExistence type="predicted"/>
<evidence type="ECO:0000313" key="2">
    <source>
        <dbReference type="EMBL" id="JAE00161.1"/>
    </source>
</evidence>
<dbReference type="EMBL" id="GBRH01197735">
    <property type="protein sequence ID" value="JAE00161.1"/>
    <property type="molecule type" value="Transcribed_RNA"/>
</dbReference>
<organism evidence="2">
    <name type="scientific">Arundo donax</name>
    <name type="common">Giant reed</name>
    <name type="synonym">Donax arundinaceus</name>
    <dbReference type="NCBI Taxonomy" id="35708"/>
    <lineage>
        <taxon>Eukaryota</taxon>
        <taxon>Viridiplantae</taxon>
        <taxon>Streptophyta</taxon>
        <taxon>Embryophyta</taxon>
        <taxon>Tracheophyta</taxon>
        <taxon>Spermatophyta</taxon>
        <taxon>Magnoliopsida</taxon>
        <taxon>Liliopsida</taxon>
        <taxon>Poales</taxon>
        <taxon>Poaceae</taxon>
        <taxon>PACMAD clade</taxon>
        <taxon>Arundinoideae</taxon>
        <taxon>Arundineae</taxon>
        <taxon>Arundo</taxon>
    </lineage>
</organism>
<feature type="compositionally biased region" description="Basic and acidic residues" evidence="1">
    <location>
        <begin position="18"/>
        <end position="33"/>
    </location>
</feature>
<reference evidence="2" key="1">
    <citation type="submission" date="2014-09" db="EMBL/GenBank/DDBJ databases">
        <authorList>
            <person name="Magalhaes I.L.F."/>
            <person name="Oliveira U."/>
            <person name="Santos F.R."/>
            <person name="Vidigal T.H.D.A."/>
            <person name="Brescovit A.D."/>
            <person name="Santos A.J."/>
        </authorList>
    </citation>
    <scope>NUCLEOTIDE SEQUENCE</scope>
    <source>
        <tissue evidence="2">Shoot tissue taken approximately 20 cm above the soil surface</tissue>
    </source>
</reference>
<evidence type="ECO:0000256" key="1">
    <source>
        <dbReference type="SAM" id="MobiDB-lite"/>
    </source>
</evidence>
<accession>A0A0A9EQP1</accession>
<protein>
    <submittedName>
        <fullName evidence="2">Uncharacterized protein</fullName>
    </submittedName>
</protein>
<feature type="region of interest" description="Disordered" evidence="1">
    <location>
        <begin position="1"/>
        <end position="33"/>
    </location>
</feature>
<name>A0A0A9EQP1_ARUDO</name>
<dbReference type="AlphaFoldDB" id="A0A0A9EQP1"/>
<sequence>MSPQELQVESIRSWLGKTMRDDPGGEEREEQRR</sequence>